<name>A0A3N4LZ74_9PEZI</name>
<dbReference type="PANTHER" id="PTHR10188:SF8">
    <property type="entry name" value="THREONINE ASPARTASE 1"/>
    <property type="match status" value="1"/>
</dbReference>
<sequence length="373" mass="39599">MPSYEEDYSAVFVHAGAGYHSKPNEPVHLRACGDACKAAMVLLKNGGSAADAVEMAVRVLEDAEITNSGYGSNLSLDGTVECDAVIMEGGGLSGAVGALCHVQNPICLARAVLENARQPMSLKRVPPILLVGEGATMFAKEQNFPLVDNEKLISPAARQRWERWRTELRYSQPSGSVMSPTEVKIQDGPGEPEEDIVTDTVGAICIDRWGRIAAGSSSGGIGMKHRGRVGPAALVGVGTWVRVGEDGLVVGATTSGTGEHMNNTLIASKCVDRLMGSEDDLQALKDCIELDFLGAPVVKTATTAGALGVLAVKLERSGAKYKRAHFLYGHTTDSMALASMVSWQNEPDLIMSRNKRTPKVALGGKVIPFRARK</sequence>
<dbReference type="InterPro" id="IPR029055">
    <property type="entry name" value="Ntn_hydrolases_N"/>
</dbReference>
<feature type="region of interest" description="Disordered" evidence="3">
    <location>
        <begin position="172"/>
        <end position="194"/>
    </location>
</feature>
<evidence type="ECO:0000313" key="4">
    <source>
        <dbReference type="EMBL" id="RPB28214.1"/>
    </source>
</evidence>
<organism evidence="4 5">
    <name type="scientific">Terfezia boudieri ATCC MYA-4762</name>
    <dbReference type="NCBI Taxonomy" id="1051890"/>
    <lineage>
        <taxon>Eukaryota</taxon>
        <taxon>Fungi</taxon>
        <taxon>Dikarya</taxon>
        <taxon>Ascomycota</taxon>
        <taxon>Pezizomycotina</taxon>
        <taxon>Pezizomycetes</taxon>
        <taxon>Pezizales</taxon>
        <taxon>Pezizaceae</taxon>
        <taxon>Terfezia</taxon>
    </lineage>
</organism>
<dbReference type="InParanoid" id="A0A3N4LZ74"/>
<evidence type="ECO:0000256" key="2">
    <source>
        <dbReference type="PIRSR" id="PIRSR600246-3"/>
    </source>
</evidence>
<feature type="site" description="Cleavage; by autolysis" evidence="2">
    <location>
        <begin position="199"/>
        <end position="200"/>
    </location>
</feature>
<reference evidence="4 5" key="1">
    <citation type="journal article" date="2018" name="Nat. Ecol. Evol.">
        <title>Pezizomycetes genomes reveal the molecular basis of ectomycorrhizal truffle lifestyle.</title>
        <authorList>
            <person name="Murat C."/>
            <person name="Payen T."/>
            <person name="Noel B."/>
            <person name="Kuo A."/>
            <person name="Morin E."/>
            <person name="Chen J."/>
            <person name="Kohler A."/>
            <person name="Krizsan K."/>
            <person name="Balestrini R."/>
            <person name="Da Silva C."/>
            <person name="Montanini B."/>
            <person name="Hainaut M."/>
            <person name="Levati E."/>
            <person name="Barry K.W."/>
            <person name="Belfiori B."/>
            <person name="Cichocki N."/>
            <person name="Clum A."/>
            <person name="Dockter R.B."/>
            <person name="Fauchery L."/>
            <person name="Guy J."/>
            <person name="Iotti M."/>
            <person name="Le Tacon F."/>
            <person name="Lindquist E.A."/>
            <person name="Lipzen A."/>
            <person name="Malagnac F."/>
            <person name="Mello A."/>
            <person name="Molinier V."/>
            <person name="Miyauchi S."/>
            <person name="Poulain J."/>
            <person name="Riccioni C."/>
            <person name="Rubini A."/>
            <person name="Sitrit Y."/>
            <person name="Splivallo R."/>
            <person name="Traeger S."/>
            <person name="Wang M."/>
            <person name="Zifcakova L."/>
            <person name="Wipf D."/>
            <person name="Zambonelli A."/>
            <person name="Paolocci F."/>
            <person name="Nowrousian M."/>
            <person name="Ottonello S."/>
            <person name="Baldrian P."/>
            <person name="Spatafora J.W."/>
            <person name="Henrissat B."/>
            <person name="Nagy L.G."/>
            <person name="Aury J.M."/>
            <person name="Wincker P."/>
            <person name="Grigoriev I.V."/>
            <person name="Bonfante P."/>
            <person name="Martin F.M."/>
        </authorList>
    </citation>
    <scope>NUCLEOTIDE SEQUENCE [LARGE SCALE GENOMIC DNA]</scope>
    <source>
        <strain evidence="4 5">ATCC MYA-4762</strain>
    </source>
</reference>
<dbReference type="InterPro" id="IPR037464">
    <property type="entry name" value="Taspase1"/>
</dbReference>
<dbReference type="Pfam" id="PF01112">
    <property type="entry name" value="Asparaginase_2"/>
    <property type="match status" value="1"/>
</dbReference>
<dbReference type="SUPFAM" id="SSF56235">
    <property type="entry name" value="N-terminal nucleophile aminohydrolases (Ntn hydrolases)"/>
    <property type="match status" value="1"/>
</dbReference>
<dbReference type="EMBL" id="ML121529">
    <property type="protein sequence ID" value="RPB28214.1"/>
    <property type="molecule type" value="Genomic_DNA"/>
</dbReference>
<proteinExistence type="predicted"/>
<dbReference type="STRING" id="1051890.A0A3N4LZ74"/>
<evidence type="ECO:0000256" key="1">
    <source>
        <dbReference type="PIRSR" id="PIRSR600246-1"/>
    </source>
</evidence>
<dbReference type="PANTHER" id="PTHR10188">
    <property type="entry name" value="L-ASPARAGINASE"/>
    <property type="match status" value="1"/>
</dbReference>
<gene>
    <name evidence="4" type="ORF">L211DRAFT_365604</name>
</gene>
<dbReference type="Gene3D" id="3.60.20.30">
    <property type="entry name" value="(Glycosyl)asparaginase"/>
    <property type="match status" value="1"/>
</dbReference>
<evidence type="ECO:0000313" key="5">
    <source>
        <dbReference type="Proteomes" id="UP000267821"/>
    </source>
</evidence>
<dbReference type="OrthoDB" id="77601at2759"/>
<dbReference type="AlphaFoldDB" id="A0A3N4LZ74"/>
<keyword evidence="4" id="KW-0378">Hydrolase</keyword>
<dbReference type="GO" id="GO:0004298">
    <property type="term" value="F:threonine-type endopeptidase activity"/>
    <property type="evidence" value="ECO:0007669"/>
    <property type="project" value="InterPro"/>
</dbReference>
<keyword evidence="5" id="KW-1185">Reference proteome</keyword>
<accession>A0A3N4LZ74</accession>
<dbReference type="CDD" id="cd04514">
    <property type="entry name" value="Taspase1_like"/>
    <property type="match status" value="1"/>
</dbReference>
<evidence type="ECO:0000256" key="3">
    <source>
        <dbReference type="SAM" id="MobiDB-lite"/>
    </source>
</evidence>
<protein>
    <submittedName>
        <fullName evidence="4">N-terminal nucleophile aminohydrolase</fullName>
    </submittedName>
</protein>
<dbReference type="GO" id="GO:0005737">
    <property type="term" value="C:cytoplasm"/>
    <property type="evidence" value="ECO:0007669"/>
    <property type="project" value="TreeGrafter"/>
</dbReference>
<dbReference type="GO" id="GO:0051604">
    <property type="term" value="P:protein maturation"/>
    <property type="evidence" value="ECO:0007669"/>
    <property type="project" value="TreeGrafter"/>
</dbReference>
<dbReference type="InterPro" id="IPR000246">
    <property type="entry name" value="Peptidase_T2"/>
</dbReference>
<dbReference type="Proteomes" id="UP000267821">
    <property type="component" value="Unassembled WGS sequence"/>
</dbReference>
<feature type="active site" description="Nucleophile" evidence="1">
    <location>
        <position position="200"/>
    </location>
</feature>